<dbReference type="PANTHER" id="PTHR24058:SF103">
    <property type="entry name" value="SERINE_THREONINE-PROTEIN KINASE PRP4 HOMOLOG"/>
    <property type="match status" value="1"/>
</dbReference>
<evidence type="ECO:0000256" key="3">
    <source>
        <dbReference type="ARBA" id="ARBA00022679"/>
    </source>
</evidence>
<organism evidence="15 16">
    <name type="scientific">Daphnia magna</name>
    <dbReference type="NCBI Taxonomy" id="35525"/>
    <lineage>
        <taxon>Eukaryota</taxon>
        <taxon>Metazoa</taxon>
        <taxon>Ecdysozoa</taxon>
        <taxon>Arthropoda</taxon>
        <taxon>Crustacea</taxon>
        <taxon>Branchiopoda</taxon>
        <taxon>Diplostraca</taxon>
        <taxon>Cladocera</taxon>
        <taxon>Anomopoda</taxon>
        <taxon>Daphniidae</taxon>
        <taxon>Daphnia</taxon>
    </lineage>
</organism>
<dbReference type="SUPFAM" id="SSF56112">
    <property type="entry name" value="Protein kinase-like (PK-like)"/>
    <property type="match status" value="1"/>
</dbReference>
<protein>
    <recommendedName>
        <fullName evidence="8">Serine/threonine-protein kinase PRP4 homolog</fullName>
        <ecNumber evidence="1">2.7.11.1</ecNumber>
    </recommendedName>
    <alternativeName>
        <fullName evidence="9">PRP4 pre-mRNA-processing factor 4 homolog</fullName>
    </alternativeName>
</protein>
<feature type="compositionally biased region" description="Polar residues" evidence="13">
    <location>
        <begin position="92"/>
        <end position="105"/>
    </location>
</feature>
<dbReference type="EMBL" id="JAOYFB010000001">
    <property type="protein sequence ID" value="KAK4002934.1"/>
    <property type="molecule type" value="Genomic_DNA"/>
</dbReference>
<evidence type="ECO:0000256" key="11">
    <source>
        <dbReference type="ARBA" id="ARBA00048659"/>
    </source>
</evidence>
<feature type="compositionally biased region" description="Polar residues" evidence="13">
    <location>
        <begin position="137"/>
        <end position="149"/>
    </location>
</feature>
<evidence type="ECO:0000256" key="8">
    <source>
        <dbReference type="ARBA" id="ARBA00023637"/>
    </source>
</evidence>
<evidence type="ECO:0000256" key="2">
    <source>
        <dbReference type="ARBA" id="ARBA00022527"/>
    </source>
</evidence>
<keyword evidence="2" id="KW-0723">Serine/threonine-protein kinase</keyword>
<evidence type="ECO:0000256" key="9">
    <source>
        <dbReference type="ARBA" id="ARBA00031858"/>
    </source>
</evidence>
<dbReference type="PROSITE" id="PS00108">
    <property type="entry name" value="PROTEIN_KINASE_ST"/>
    <property type="match status" value="1"/>
</dbReference>
<feature type="region of interest" description="Disordered" evidence="13">
    <location>
        <begin position="358"/>
        <end position="390"/>
    </location>
</feature>
<keyword evidence="4" id="KW-0547">Nucleotide-binding</keyword>
<dbReference type="InterPro" id="IPR044092">
    <property type="entry name" value="STKc_PRP4"/>
</dbReference>
<keyword evidence="3" id="KW-0808">Transferase</keyword>
<feature type="compositionally biased region" description="Basic and acidic residues" evidence="13">
    <location>
        <begin position="80"/>
        <end position="91"/>
    </location>
</feature>
<evidence type="ECO:0000256" key="6">
    <source>
        <dbReference type="ARBA" id="ARBA00022840"/>
    </source>
</evidence>
<dbReference type="InterPro" id="IPR000719">
    <property type="entry name" value="Prot_kinase_dom"/>
</dbReference>
<dbReference type="Gene3D" id="1.10.510.10">
    <property type="entry name" value="Transferase(Phosphotransferase) domain 1"/>
    <property type="match status" value="1"/>
</dbReference>
<dbReference type="InterPro" id="IPR011009">
    <property type="entry name" value="Kinase-like_dom_sf"/>
</dbReference>
<keyword evidence="5" id="KW-0418">Kinase</keyword>
<comment type="catalytic activity">
    <reaction evidence="11">
        <text>L-threonyl-[protein] + ATP = O-phospho-L-threonyl-[protein] + ADP + H(+)</text>
        <dbReference type="Rhea" id="RHEA:46608"/>
        <dbReference type="Rhea" id="RHEA-COMP:11060"/>
        <dbReference type="Rhea" id="RHEA-COMP:11605"/>
        <dbReference type="ChEBI" id="CHEBI:15378"/>
        <dbReference type="ChEBI" id="CHEBI:30013"/>
        <dbReference type="ChEBI" id="CHEBI:30616"/>
        <dbReference type="ChEBI" id="CHEBI:61977"/>
        <dbReference type="ChEBI" id="CHEBI:456216"/>
        <dbReference type="EC" id="2.7.11.1"/>
    </reaction>
    <physiologicalReaction direction="left-to-right" evidence="11">
        <dbReference type="Rhea" id="RHEA:46609"/>
    </physiologicalReaction>
</comment>
<evidence type="ECO:0000256" key="1">
    <source>
        <dbReference type="ARBA" id="ARBA00012513"/>
    </source>
</evidence>
<evidence type="ECO:0000256" key="12">
    <source>
        <dbReference type="ARBA" id="ARBA00048977"/>
    </source>
</evidence>
<evidence type="ECO:0000256" key="4">
    <source>
        <dbReference type="ARBA" id="ARBA00022741"/>
    </source>
</evidence>
<evidence type="ECO:0000256" key="13">
    <source>
        <dbReference type="SAM" id="MobiDB-lite"/>
    </source>
</evidence>
<evidence type="ECO:0000313" key="15">
    <source>
        <dbReference type="EMBL" id="KAK4002934.1"/>
    </source>
</evidence>
<evidence type="ECO:0000256" key="7">
    <source>
        <dbReference type="ARBA" id="ARBA00023596"/>
    </source>
</evidence>
<dbReference type="CDD" id="cd14135">
    <property type="entry name" value="STKc_PRP4"/>
    <property type="match status" value="1"/>
</dbReference>
<comment type="caution">
    <text evidence="15">The sequence shown here is derived from an EMBL/GenBank/DDBJ whole genome shotgun (WGS) entry which is preliminary data.</text>
</comment>
<comment type="similarity">
    <text evidence="7">Belongs to the protein kinase superfamily. CMGC Ser/Thr protein kinase family.</text>
</comment>
<proteinExistence type="inferred from homology"/>
<evidence type="ECO:0000256" key="10">
    <source>
        <dbReference type="ARBA" id="ARBA00046964"/>
    </source>
</evidence>
<feature type="region of interest" description="Disordered" evidence="13">
    <location>
        <begin position="137"/>
        <end position="338"/>
    </location>
</feature>
<dbReference type="EC" id="2.7.11.1" evidence="1"/>
<dbReference type="InterPro" id="IPR050494">
    <property type="entry name" value="Ser_Thr_dual-spec_kinase"/>
</dbReference>
<gene>
    <name evidence="15" type="ORF">OUZ56_004726</name>
</gene>
<dbReference type="SMART" id="SM00220">
    <property type="entry name" value="S_TKc"/>
    <property type="match status" value="1"/>
</dbReference>
<feature type="compositionally biased region" description="Basic and acidic residues" evidence="13">
    <location>
        <begin position="151"/>
        <end position="264"/>
    </location>
</feature>
<dbReference type="Gene3D" id="3.30.200.20">
    <property type="entry name" value="Phosphorylase Kinase, domain 1"/>
    <property type="match status" value="1"/>
</dbReference>
<dbReference type="Proteomes" id="UP001234178">
    <property type="component" value="Unassembled WGS sequence"/>
</dbReference>
<feature type="domain" description="Protein kinase" evidence="14">
    <location>
        <begin position="447"/>
        <end position="763"/>
    </location>
</feature>
<evidence type="ECO:0000256" key="5">
    <source>
        <dbReference type="ARBA" id="ARBA00022777"/>
    </source>
</evidence>
<reference evidence="15 16" key="1">
    <citation type="journal article" date="2023" name="Nucleic Acids Res.">
        <title>The hologenome of Daphnia magna reveals possible DNA methylation and microbiome-mediated evolution of the host genome.</title>
        <authorList>
            <person name="Chaturvedi A."/>
            <person name="Li X."/>
            <person name="Dhandapani V."/>
            <person name="Marshall H."/>
            <person name="Kissane S."/>
            <person name="Cuenca-Cambronero M."/>
            <person name="Asole G."/>
            <person name="Calvet F."/>
            <person name="Ruiz-Romero M."/>
            <person name="Marangio P."/>
            <person name="Guigo R."/>
            <person name="Rago D."/>
            <person name="Mirbahai L."/>
            <person name="Eastwood N."/>
            <person name="Colbourne J.K."/>
            <person name="Zhou J."/>
            <person name="Mallon E."/>
            <person name="Orsini L."/>
        </authorList>
    </citation>
    <scope>NUCLEOTIDE SEQUENCE [LARGE SCALE GENOMIC DNA]</scope>
    <source>
        <strain evidence="15">LRV0_1</strain>
    </source>
</reference>
<accession>A0ABQ9YQV0</accession>
<sequence length="767" mass="89372">MSTPELSDIDMLVARHENEGKEEDENKIKHKKSKLKKTHKHKKKDEKHPKKKKRKQKRDQSTDESDNDEQKRKKKKKIKKGESDMESESVKSTRNLNGLENGKTQEITLVDLEEELNLEELMKQKELLQARLGAYDSSCSDAENKTSGAKTCEKVREKSREVEIVTDTRNKEPRPIRDKERMREKELEQERFREKEREPGRDRGREKDRRDRQTSENVQDRDRGRNRDWNRDRSRRDDHRERSGKEELKRPAKNGESHKQHDSSSEDVPLDIEFEDEEDEDKIIEQRRKQREELLRKLGAPSEDSSQSWNVEGYLSGTSSPFKEVLNEGGEDSIMSTPNMSFDSPIIVTKSNFIGIDKQKDSNAVEPPTKTDDQTDTKETKLEDEKRAKKRDMFAPEADMFAEEYSSPATGVEQMKRVSDNPNLTDNWDDAEGYYRVCIGETLDGRYSVYGYTGQGVFSNVIRARDQLRAGQEVAIKIIRNNEIMHKTGLKELEILRKLNDADSEDKHHCVRLFRHFFHKQHLCLVFEPLAMNLREVLKKYGKDVGLNIKAVRSYSQQLFLALRLLKKVNILHADIKPDNILVHENKVMLKLGDFGSASHVAENEITPYLVSRFYRSPEIILGMPYDYGVDVWSLACTIYELYTGKILFPGNSNNQMLKLFMDLKGKFPNKLIRKGAFKDQHFDSSFNFLSREVDKLTEREKVVVMSTVNPIRDLQNELIGGQHLPDDQYRKVLQLRDMLDKFLMLDPTKRLTIHQALTHPFVTEKI</sequence>
<feature type="compositionally biased region" description="Acidic residues" evidence="13">
    <location>
        <begin position="268"/>
        <end position="282"/>
    </location>
</feature>
<comment type="subunit">
    <text evidence="10">Interacts with CLK1 C-terminus. Associates with the U5 snRNP and NCOR1 deacetylase complexes. Identified in the spliceosome C complex.</text>
</comment>
<feature type="compositionally biased region" description="Basic and acidic residues" evidence="13">
    <location>
        <begin position="13"/>
        <end position="27"/>
    </location>
</feature>
<dbReference type="PANTHER" id="PTHR24058">
    <property type="entry name" value="DUAL SPECIFICITY PROTEIN KINASE"/>
    <property type="match status" value="1"/>
</dbReference>
<comment type="catalytic activity">
    <reaction evidence="12">
        <text>L-seryl-[protein] + ATP = O-phospho-L-seryl-[protein] + ADP + H(+)</text>
        <dbReference type="Rhea" id="RHEA:17989"/>
        <dbReference type="Rhea" id="RHEA-COMP:9863"/>
        <dbReference type="Rhea" id="RHEA-COMP:11604"/>
        <dbReference type="ChEBI" id="CHEBI:15378"/>
        <dbReference type="ChEBI" id="CHEBI:29999"/>
        <dbReference type="ChEBI" id="CHEBI:30616"/>
        <dbReference type="ChEBI" id="CHEBI:83421"/>
        <dbReference type="ChEBI" id="CHEBI:456216"/>
        <dbReference type="EC" id="2.7.11.1"/>
    </reaction>
    <physiologicalReaction direction="left-to-right" evidence="12">
        <dbReference type="Rhea" id="RHEA:17990"/>
    </physiologicalReaction>
</comment>
<keyword evidence="16" id="KW-1185">Reference proteome</keyword>
<name>A0ABQ9YQV0_9CRUS</name>
<feature type="compositionally biased region" description="Polar residues" evidence="13">
    <location>
        <begin position="303"/>
        <end position="321"/>
    </location>
</feature>
<evidence type="ECO:0000259" key="14">
    <source>
        <dbReference type="PROSITE" id="PS50011"/>
    </source>
</evidence>
<keyword evidence="6" id="KW-0067">ATP-binding</keyword>
<dbReference type="PROSITE" id="PS50011">
    <property type="entry name" value="PROTEIN_KINASE_DOM"/>
    <property type="match status" value="1"/>
</dbReference>
<feature type="compositionally biased region" description="Basic residues" evidence="13">
    <location>
        <begin position="28"/>
        <end position="57"/>
    </location>
</feature>
<feature type="compositionally biased region" description="Basic and acidic residues" evidence="13">
    <location>
        <begin position="283"/>
        <end position="296"/>
    </location>
</feature>
<dbReference type="InterPro" id="IPR008271">
    <property type="entry name" value="Ser/Thr_kinase_AS"/>
</dbReference>
<feature type="region of interest" description="Disordered" evidence="13">
    <location>
        <begin position="1"/>
        <end position="105"/>
    </location>
</feature>
<dbReference type="Pfam" id="PF00069">
    <property type="entry name" value="Pkinase"/>
    <property type="match status" value="1"/>
</dbReference>
<evidence type="ECO:0000313" key="16">
    <source>
        <dbReference type="Proteomes" id="UP001234178"/>
    </source>
</evidence>